<keyword evidence="2" id="KW-0547">Nucleotide-binding</keyword>
<dbReference type="GO" id="GO:0005525">
    <property type="term" value="F:GTP binding"/>
    <property type="evidence" value="ECO:0007669"/>
    <property type="project" value="UniProtKB-KW"/>
</dbReference>
<proteinExistence type="inferred from homology"/>
<evidence type="ECO:0000256" key="2">
    <source>
        <dbReference type="ARBA" id="ARBA00022741"/>
    </source>
</evidence>
<dbReference type="InterPro" id="IPR027417">
    <property type="entry name" value="P-loop_NTPase"/>
</dbReference>
<dbReference type="AlphaFoldDB" id="A0A8H7PJX4"/>
<dbReference type="PANTHER" id="PTHR32341:SF17">
    <property type="entry name" value="IRG-TYPE G DOMAIN-CONTAINING PROTEIN"/>
    <property type="match status" value="1"/>
</dbReference>
<dbReference type="Pfam" id="PF05049">
    <property type="entry name" value="IIGP"/>
    <property type="match status" value="1"/>
</dbReference>
<dbReference type="InterPro" id="IPR051515">
    <property type="entry name" value="IRG"/>
</dbReference>
<comment type="similarity">
    <text evidence="1">Belongs to the TRAFAC class dynamin-like GTPase superfamily. IRG family.</text>
</comment>
<evidence type="ECO:0000256" key="3">
    <source>
        <dbReference type="ARBA" id="ARBA00022801"/>
    </source>
</evidence>
<dbReference type="SUPFAM" id="SSF52540">
    <property type="entry name" value="P-loop containing nucleoside triphosphate hydrolases"/>
    <property type="match status" value="1"/>
</dbReference>
<dbReference type="PANTHER" id="PTHR32341">
    <property type="entry name" value="INTERFERON-INDUCIBLE GTPASE"/>
    <property type="match status" value="1"/>
</dbReference>
<evidence type="ECO:0000313" key="7">
    <source>
        <dbReference type="EMBL" id="KAG2175392.1"/>
    </source>
</evidence>
<name>A0A8H7PJX4_MORIS</name>
<evidence type="ECO:0000256" key="5">
    <source>
        <dbReference type="SAM" id="Phobius"/>
    </source>
</evidence>
<evidence type="ECO:0000256" key="4">
    <source>
        <dbReference type="ARBA" id="ARBA00023134"/>
    </source>
</evidence>
<feature type="transmembrane region" description="Helical" evidence="5">
    <location>
        <begin position="21"/>
        <end position="45"/>
    </location>
</feature>
<keyword evidence="4" id="KW-0342">GTP-binding</keyword>
<reference evidence="7" key="1">
    <citation type="submission" date="2020-12" db="EMBL/GenBank/DDBJ databases">
        <title>Metabolic potential, ecology and presence of endohyphal bacteria is reflected in genomic diversity of Mucoromycotina.</title>
        <authorList>
            <person name="Muszewska A."/>
            <person name="Okrasinska A."/>
            <person name="Steczkiewicz K."/>
            <person name="Drgas O."/>
            <person name="Orlowska M."/>
            <person name="Perlinska-Lenart U."/>
            <person name="Aleksandrzak-Piekarczyk T."/>
            <person name="Szatraj K."/>
            <person name="Zielenkiewicz U."/>
            <person name="Pilsyk S."/>
            <person name="Malc E."/>
            <person name="Mieczkowski P."/>
            <person name="Kruszewska J.S."/>
            <person name="Biernat P."/>
            <person name="Pawlowska J."/>
        </authorList>
    </citation>
    <scope>NUCLEOTIDE SEQUENCE</scope>
    <source>
        <strain evidence="7">WA0000067209</strain>
    </source>
</reference>
<feature type="domain" description="IRG-type G" evidence="6">
    <location>
        <begin position="119"/>
        <end position="303"/>
    </location>
</feature>
<comment type="caution">
    <text evidence="7">The sequence shown here is derived from an EMBL/GenBank/DDBJ whole genome shotgun (WGS) entry which is preliminary data.</text>
</comment>
<dbReference type="OrthoDB" id="422720at2759"/>
<keyword evidence="5" id="KW-1133">Transmembrane helix</keyword>
<dbReference type="EMBL" id="JAEPQZ010000011">
    <property type="protein sequence ID" value="KAG2175392.1"/>
    <property type="molecule type" value="Genomic_DNA"/>
</dbReference>
<dbReference type="GO" id="GO:0003924">
    <property type="term" value="F:GTPase activity"/>
    <property type="evidence" value="ECO:0007669"/>
    <property type="project" value="TreeGrafter"/>
</dbReference>
<gene>
    <name evidence="7" type="ORF">INT43_001039</name>
</gene>
<dbReference type="PROSITE" id="PS51716">
    <property type="entry name" value="G_IRG"/>
    <property type="match status" value="1"/>
</dbReference>
<evidence type="ECO:0000259" key="6">
    <source>
        <dbReference type="PROSITE" id="PS51716"/>
    </source>
</evidence>
<dbReference type="InterPro" id="IPR030385">
    <property type="entry name" value="G_IRG_dom"/>
</dbReference>
<evidence type="ECO:0000313" key="8">
    <source>
        <dbReference type="Proteomes" id="UP000654370"/>
    </source>
</evidence>
<sequence length="348" mass="38449">MAPQTAYDLKVLETAKRGAQTIGLVSLAVVSAPVVMIACPLLGAYEFANAYDAELYTGSKVMDGIIGGLFGVVTSPLAPFYVAWGVIEELYRIPPPQPLPISKSYYEQAYREYGLDCLNFYNIAVVGVTGTGKSSIVNGLLGYRDGHPYAAKVGEVEVTSKPIGYRHPVLPTLMIWDMPGAGTRRHPAKSYYEDKYLEAFDALLIVTGDRLMATDIHIARAAQAAGQSFFVARNKMDIAIQSRLRRKNIKQNVSHMQWATTVGELANDMQIQRDLKSFDFSTENLFLVSAWDLQNLVISLRNHQAIGDMRLIHEKILISTLLDTIAEKRRQELASDSGIETDQSSHSS</sequence>
<protein>
    <recommendedName>
        <fullName evidence="6">IRG-type G domain-containing protein</fullName>
    </recommendedName>
</protein>
<dbReference type="Gene3D" id="3.40.50.300">
    <property type="entry name" value="P-loop containing nucleotide triphosphate hydrolases"/>
    <property type="match status" value="1"/>
</dbReference>
<feature type="transmembrane region" description="Helical" evidence="5">
    <location>
        <begin position="65"/>
        <end position="87"/>
    </location>
</feature>
<dbReference type="InterPro" id="IPR007743">
    <property type="entry name" value="Immunity-related_GTPase-like"/>
</dbReference>
<organism evidence="7 8">
    <name type="scientific">Mortierella isabellina</name>
    <name type="common">Filamentous fungus</name>
    <name type="synonym">Umbelopsis isabellina</name>
    <dbReference type="NCBI Taxonomy" id="91625"/>
    <lineage>
        <taxon>Eukaryota</taxon>
        <taxon>Fungi</taxon>
        <taxon>Fungi incertae sedis</taxon>
        <taxon>Mucoromycota</taxon>
        <taxon>Mucoromycotina</taxon>
        <taxon>Umbelopsidomycetes</taxon>
        <taxon>Umbelopsidales</taxon>
        <taxon>Umbelopsidaceae</taxon>
        <taxon>Umbelopsis</taxon>
    </lineage>
</organism>
<keyword evidence="8" id="KW-1185">Reference proteome</keyword>
<keyword evidence="5" id="KW-0812">Transmembrane</keyword>
<keyword evidence="5" id="KW-0472">Membrane</keyword>
<evidence type="ECO:0000256" key="1">
    <source>
        <dbReference type="ARBA" id="ARBA00005429"/>
    </source>
</evidence>
<dbReference type="Proteomes" id="UP000654370">
    <property type="component" value="Unassembled WGS sequence"/>
</dbReference>
<keyword evidence="3" id="KW-0378">Hydrolase</keyword>
<accession>A0A8H7PJX4</accession>
<dbReference type="GO" id="GO:0016020">
    <property type="term" value="C:membrane"/>
    <property type="evidence" value="ECO:0007669"/>
    <property type="project" value="InterPro"/>
</dbReference>